<evidence type="ECO:0000259" key="8">
    <source>
        <dbReference type="Pfam" id="PF18137"/>
    </source>
</evidence>
<dbReference type="GO" id="GO:0031261">
    <property type="term" value="C:DNA replication preinitiation complex"/>
    <property type="evidence" value="ECO:0007669"/>
    <property type="project" value="TreeGrafter"/>
</dbReference>
<organism evidence="9 10">
    <name type="scientific">Leucocoprinus leucothites</name>
    <dbReference type="NCBI Taxonomy" id="201217"/>
    <lineage>
        <taxon>Eukaryota</taxon>
        <taxon>Fungi</taxon>
        <taxon>Dikarya</taxon>
        <taxon>Basidiomycota</taxon>
        <taxon>Agaricomycotina</taxon>
        <taxon>Agaricomycetes</taxon>
        <taxon>Agaricomycetidae</taxon>
        <taxon>Agaricales</taxon>
        <taxon>Agaricineae</taxon>
        <taxon>Agaricaceae</taxon>
        <taxon>Leucocoprinus</taxon>
    </lineage>
</organism>
<evidence type="ECO:0000256" key="1">
    <source>
        <dbReference type="ARBA" id="ARBA00004123"/>
    </source>
</evidence>
<evidence type="ECO:0000256" key="6">
    <source>
        <dbReference type="SAM" id="MobiDB-lite"/>
    </source>
</evidence>
<comment type="caution">
    <text evidence="9">The sequence shown here is derived from an EMBL/GenBank/DDBJ whole genome shotgun (WGS) entry which is preliminary data.</text>
</comment>
<dbReference type="InterPro" id="IPR020795">
    <property type="entry name" value="ORC3"/>
</dbReference>
<proteinExistence type="inferred from homology"/>
<dbReference type="Pfam" id="PF18137">
    <property type="entry name" value="WHD_ORC"/>
    <property type="match status" value="1"/>
</dbReference>
<dbReference type="GO" id="GO:0003688">
    <property type="term" value="F:DNA replication origin binding"/>
    <property type="evidence" value="ECO:0007669"/>
    <property type="project" value="TreeGrafter"/>
</dbReference>
<accession>A0A8H5CWW1</accession>
<evidence type="ECO:0000256" key="2">
    <source>
        <dbReference type="ARBA" id="ARBA00010977"/>
    </source>
</evidence>
<feature type="region of interest" description="Disordered" evidence="6">
    <location>
        <begin position="634"/>
        <end position="703"/>
    </location>
</feature>
<reference evidence="9 10" key="1">
    <citation type="journal article" date="2020" name="ISME J.">
        <title>Uncovering the hidden diversity of litter-decomposition mechanisms in mushroom-forming fungi.</title>
        <authorList>
            <person name="Floudas D."/>
            <person name="Bentzer J."/>
            <person name="Ahren D."/>
            <person name="Johansson T."/>
            <person name="Persson P."/>
            <person name="Tunlid A."/>
        </authorList>
    </citation>
    <scope>NUCLEOTIDE SEQUENCE [LARGE SCALE GENOMIC DNA]</scope>
    <source>
        <strain evidence="9 10">CBS 146.42</strain>
    </source>
</reference>
<comment type="similarity">
    <text evidence="2">Belongs to the ORC3 family.</text>
</comment>
<dbReference type="InterPro" id="IPR045667">
    <property type="entry name" value="ORC3_N"/>
</dbReference>
<dbReference type="AlphaFoldDB" id="A0A8H5CWW1"/>
<dbReference type="InterPro" id="IPR040855">
    <property type="entry name" value="ORC_WH_C"/>
</dbReference>
<dbReference type="Proteomes" id="UP000559027">
    <property type="component" value="Unassembled WGS sequence"/>
</dbReference>
<dbReference type="Pfam" id="PF07034">
    <property type="entry name" value="ORC3_N"/>
    <property type="match status" value="1"/>
</dbReference>
<name>A0A8H5CWW1_9AGAR</name>
<dbReference type="PANTHER" id="PTHR12748">
    <property type="entry name" value="ORIGIN RECOGNITION COMPLEX SUBUNIT 3"/>
    <property type="match status" value="1"/>
</dbReference>
<evidence type="ECO:0000256" key="3">
    <source>
        <dbReference type="ARBA" id="ARBA00022705"/>
    </source>
</evidence>
<keyword evidence="3" id="KW-0235">DNA replication</keyword>
<dbReference type="PANTHER" id="PTHR12748:SF0">
    <property type="entry name" value="ORIGIN RECOGNITION COMPLEX SUBUNIT 3"/>
    <property type="match status" value="1"/>
</dbReference>
<comment type="subcellular location">
    <subcellularLocation>
        <location evidence="1">Nucleus</location>
    </subcellularLocation>
</comment>
<feature type="region of interest" description="Disordered" evidence="6">
    <location>
        <begin position="569"/>
        <end position="594"/>
    </location>
</feature>
<dbReference type="GO" id="GO:0006270">
    <property type="term" value="P:DNA replication initiation"/>
    <property type="evidence" value="ECO:0007669"/>
    <property type="project" value="TreeGrafter"/>
</dbReference>
<feature type="domain" description="Origin recognition complex subunit 3 winged helix C-terminal" evidence="8">
    <location>
        <begin position="588"/>
        <end position="741"/>
    </location>
</feature>
<dbReference type="OrthoDB" id="10265211at2759"/>
<protein>
    <recommendedName>
        <fullName evidence="11">Origin recognition complex subunit 3</fullName>
    </recommendedName>
</protein>
<keyword evidence="10" id="KW-1185">Reference proteome</keyword>
<dbReference type="CDD" id="cd20704">
    <property type="entry name" value="Orc3"/>
    <property type="match status" value="1"/>
</dbReference>
<dbReference type="GO" id="GO:0005664">
    <property type="term" value="C:nuclear origin of replication recognition complex"/>
    <property type="evidence" value="ECO:0007669"/>
    <property type="project" value="InterPro"/>
</dbReference>
<evidence type="ECO:0008006" key="11">
    <source>
        <dbReference type="Google" id="ProtNLM"/>
    </source>
</evidence>
<evidence type="ECO:0000313" key="10">
    <source>
        <dbReference type="Proteomes" id="UP000559027"/>
    </source>
</evidence>
<gene>
    <name evidence="9" type="ORF">D9756_009755</name>
</gene>
<feature type="compositionally biased region" description="Acidic residues" evidence="6">
    <location>
        <begin position="679"/>
        <end position="692"/>
    </location>
</feature>
<dbReference type="GO" id="GO:0005656">
    <property type="term" value="C:nuclear pre-replicative complex"/>
    <property type="evidence" value="ECO:0007669"/>
    <property type="project" value="TreeGrafter"/>
</dbReference>
<keyword evidence="5" id="KW-0539">Nucleus</keyword>
<keyword evidence="4" id="KW-0238">DNA-binding</keyword>
<dbReference type="EMBL" id="JAACJO010000018">
    <property type="protein sequence ID" value="KAF5348864.1"/>
    <property type="molecule type" value="Genomic_DNA"/>
</dbReference>
<evidence type="ECO:0000259" key="7">
    <source>
        <dbReference type="Pfam" id="PF07034"/>
    </source>
</evidence>
<feature type="domain" description="Origin recognition complex subunit 3 N-terminal" evidence="7">
    <location>
        <begin position="38"/>
        <end position="315"/>
    </location>
</feature>
<sequence length="758" mass="84790">MTTRRVVSHIRPSPNTLMHNLDDPTQASTSFYIPYAPQDDNEPKDKLQEAYTTAYRLSWAKCFARLRSEINELYKPTIDTIVDCISTAYENILPGLPYPELPFIAVYNSSPLFINSLLPHLLTDNGTTAISHLYPQETPNISATMRLLISNFIDTSAVRKSRLATYDIALLDTHFTSSDRLLVVLHDFEQFEPNVMQDLLYICSTCIPSLCLMFLAFLSSPSAPASYIHVAYPRSTLTRLRIHSFSAQCGTGVLERLLLRTFFDPEFEPDVVLGSTAVEGIVDYYTRHTGSIDALITSIQLVHLKHFLNEPLSLLIHPPATLTTDSSYLPILSLLNSRMPNADPNTLLDAFTQYSTAFQNASHALRIGFALLHTTVNFLTSKGYKPFPSRSNATANLMISTLRGQTSREVKTLTMYVKKLRPDILYALLTALHDVYPDGYDSGKDRLRLFLAQSGSEEGESEDELDAEEISTWFSTHLTTLLKPLEQNPLWDIYYTGSSPFPSDLLNPSPRATLLSALLRPFSFTLPLPLPSPLPMAPISTFQELPPSPTVSDLEARLHTTHLLQQSITAGADDPETPNGENLAGGESDTGELHKLPDTSILFARYMDSGKLINIYDWYESFRVVLDAQRTERITQASERRSRTGKIKGKGRRRNKSRSPAKKSTVKTKGKGKAKAMDENQDIGMDMDEDEGGGVGVKEPDEESWQREVQARFVRALHELDYLGFIKHTGRRVEHVARVVFDVGDGDDDSEAEEAVDE</sequence>
<feature type="compositionally biased region" description="Basic residues" evidence="6">
    <location>
        <begin position="643"/>
        <end position="674"/>
    </location>
</feature>
<evidence type="ECO:0000313" key="9">
    <source>
        <dbReference type="EMBL" id="KAF5348864.1"/>
    </source>
</evidence>
<evidence type="ECO:0000256" key="4">
    <source>
        <dbReference type="ARBA" id="ARBA00023125"/>
    </source>
</evidence>
<evidence type="ECO:0000256" key="5">
    <source>
        <dbReference type="ARBA" id="ARBA00023242"/>
    </source>
</evidence>